<dbReference type="EMBL" id="CAJNOQ010008365">
    <property type="protein sequence ID" value="CAF1195267.1"/>
    <property type="molecule type" value="Genomic_DNA"/>
</dbReference>
<keyword evidence="1" id="KW-0812">Transmembrane</keyword>
<keyword evidence="1" id="KW-1133">Transmembrane helix</keyword>
<organism evidence="3 6">
    <name type="scientific">Didymodactylos carnosus</name>
    <dbReference type="NCBI Taxonomy" id="1234261"/>
    <lineage>
        <taxon>Eukaryota</taxon>
        <taxon>Metazoa</taxon>
        <taxon>Spiralia</taxon>
        <taxon>Gnathifera</taxon>
        <taxon>Rotifera</taxon>
        <taxon>Eurotatoria</taxon>
        <taxon>Bdelloidea</taxon>
        <taxon>Philodinida</taxon>
        <taxon>Philodinidae</taxon>
        <taxon>Didymodactylos</taxon>
    </lineage>
</organism>
<evidence type="ECO:0000313" key="6">
    <source>
        <dbReference type="Proteomes" id="UP000663829"/>
    </source>
</evidence>
<reference evidence="3" key="1">
    <citation type="submission" date="2021-02" db="EMBL/GenBank/DDBJ databases">
        <authorList>
            <person name="Nowell W R."/>
        </authorList>
    </citation>
    <scope>NUCLEOTIDE SEQUENCE</scope>
</reference>
<comment type="caution">
    <text evidence="3">The sequence shown here is derived from an EMBL/GenBank/DDBJ whole genome shotgun (WGS) entry which is preliminary data.</text>
</comment>
<proteinExistence type="predicted"/>
<evidence type="ECO:0000313" key="2">
    <source>
        <dbReference type="EMBL" id="CAF0999525.1"/>
    </source>
</evidence>
<name>A0A814W2C1_9BILA</name>
<evidence type="ECO:0000313" key="5">
    <source>
        <dbReference type="EMBL" id="CAF3959663.1"/>
    </source>
</evidence>
<dbReference type="Proteomes" id="UP000677228">
    <property type="component" value="Unassembled WGS sequence"/>
</dbReference>
<dbReference type="Proteomes" id="UP000682733">
    <property type="component" value="Unassembled WGS sequence"/>
</dbReference>
<dbReference type="EMBL" id="CAJOBA010006300">
    <property type="protein sequence ID" value="CAF3769000.1"/>
    <property type="molecule type" value="Genomic_DNA"/>
</dbReference>
<dbReference type="AlphaFoldDB" id="A0A814W2C1"/>
<dbReference type="Proteomes" id="UP000681722">
    <property type="component" value="Unassembled WGS sequence"/>
</dbReference>
<dbReference type="OrthoDB" id="9979270at2759"/>
<dbReference type="Proteomes" id="UP000663829">
    <property type="component" value="Unassembled WGS sequence"/>
</dbReference>
<keyword evidence="6" id="KW-1185">Reference proteome</keyword>
<evidence type="ECO:0000313" key="3">
    <source>
        <dbReference type="EMBL" id="CAF1195267.1"/>
    </source>
</evidence>
<accession>A0A814W2C1</accession>
<protein>
    <recommendedName>
        <fullName evidence="7">Transmembrane protein</fullName>
    </recommendedName>
</protein>
<feature type="transmembrane region" description="Helical" evidence="1">
    <location>
        <begin position="12"/>
        <end position="31"/>
    </location>
</feature>
<dbReference type="EMBL" id="CAJNOK010006292">
    <property type="protein sequence ID" value="CAF0999525.1"/>
    <property type="molecule type" value="Genomic_DNA"/>
</dbReference>
<evidence type="ECO:0008006" key="7">
    <source>
        <dbReference type="Google" id="ProtNLM"/>
    </source>
</evidence>
<feature type="transmembrane region" description="Helical" evidence="1">
    <location>
        <begin position="72"/>
        <end position="93"/>
    </location>
</feature>
<gene>
    <name evidence="3" type="ORF">GPM918_LOCUS23426</name>
    <name evidence="2" type="ORF">OVA965_LOCUS14486</name>
    <name evidence="5" type="ORF">SRO942_LOCUS23423</name>
    <name evidence="4" type="ORF">TMI583_LOCUS14490</name>
</gene>
<keyword evidence="1" id="KW-0472">Membrane</keyword>
<dbReference type="EMBL" id="CAJOBC010008365">
    <property type="protein sequence ID" value="CAF3959663.1"/>
    <property type="molecule type" value="Genomic_DNA"/>
</dbReference>
<feature type="transmembrane region" description="Helical" evidence="1">
    <location>
        <begin position="43"/>
        <end position="65"/>
    </location>
</feature>
<sequence length="187" mass="20517">MGFKERFPLPIPIILIIAQVGLTAAIVGIEIRSIYIDLVHGTIWAGFWCGIIFVKTFLAMSCFVCCGRGRCCATYCLILNCISGILACVLIYFDQFLMNNLCKCYLGPQICCTITGIGSFNSQLGQTAVNCTQQSIQGVYINQCPVYPSQKYQLLQAQLGCSVGILITCIVYILTYIFATLGICFGH</sequence>
<feature type="transmembrane region" description="Helical" evidence="1">
    <location>
        <begin position="163"/>
        <end position="185"/>
    </location>
</feature>
<evidence type="ECO:0000313" key="4">
    <source>
        <dbReference type="EMBL" id="CAF3769000.1"/>
    </source>
</evidence>
<evidence type="ECO:0000256" key="1">
    <source>
        <dbReference type="SAM" id="Phobius"/>
    </source>
</evidence>